<sequence length="70" mass="7203">MGPFDEDVADLRVPASGPDVGGSEAAMFVATGPGHSTVTPMPCGARYGRVPPMELDPDLCPDDPEDSEDG</sequence>
<name>A0AAU3GWG1_9ACTN</name>
<dbReference type="EMBL" id="CP109535">
    <property type="protein sequence ID" value="WTY96883.1"/>
    <property type="molecule type" value="Genomic_DNA"/>
</dbReference>
<evidence type="ECO:0000313" key="2">
    <source>
        <dbReference type="EMBL" id="WTY96883.1"/>
    </source>
</evidence>
<protein>
    <submittedName>
        <fullName evidence="2">Uncharacterized protein</fullName>
    </submittedName>
</protein>
<gene>
    <name evidence="2" type="ORF">OG626_19220</name>
</gene>
<accession>A0AAU3GWG1</accession>
<evidence type="ECO:0000256" key="1">
    <source>
        <dbReference type="SAM" id="MobiDB-lite"/>
    </source>
</evidence>
<reference evidence="2" key="1">
    <citation type="submission" date="2022-10" db="EMBL/GenBank/DDBJ databases">
        <title>The complete genomes of actinobacterial strains from the NBC collection.</title>
        <authorList>
            <person name="Joergensen T.S."/>
            <person name="Alvarez Arevalo M."/>
            <person name="Sterndorff E.B."/>
            <person name="Faurdal D."/>
            <person name="Vuksanovic O."/>
            <person name="Mourched A.-S."/>
            <person name="Charusanti P."/>
            <person name="Shaw S."/>
            <person name="Blin K."/>
            <person name="Weber T."/>
        </authorList>
    </citation>
    <scope>NUCLEOTIDE SEQUENCE</scope>
    <source>
        <strain evidence="2">NBC_01401</strain>
    </source>
</reference>
<feature type="region of interest" description="Disordered" evidence="1">
    <location>
        <begin position="1"/>
        <end position="22"/>
    </location>
</feature>
<dbReference type="AlphaFoldDB" id="A0AAU3GWG1"/>
<proteinExistence type="predicted"/>
<organism evidence="2">
    <name type="scientific">Streptomyces sp. NBC_01401</name>
    <dbReference type="NCBI Taxonomy" id="2903854"/>
    <lineage>
        <taxon>Bacteria</taxon>
        <taxon>Bacillati</taxon>
        <taxon>Actinomycetota</taxon>
        <taxon>Actinomycetes</taxon>
        <taxon>Kitasatosporales</taxon>
        <taxon>Streptomycetaceae</taxon>
        <taxon>Streptomyces</taxon>
    </lineage>
</organism>